<organism evidence="2 3">
    <name type="scientific">Abditibacterium utsteinense</name>
    <dbReference type="NCBI Taxonomy" id="1960156"/>
    <lineage>
        <taxon>Bacteria</taxon>
        <taxon>Pseudomonadati</taxon>
        <taxon>Abditibacteriota</taxon>
        <taxon>Abditibacteriia</taxon>
        <taxon>Abditibacteriales</taxon>
        <taxon>Abditibacteriaceae</taxon>
        <taxon>Abditibacterium</taxon>
    </lineage>
</organism>
<dbReference type="Proteomes" id="UP000237684">
    <property type="component" value="Unassembled WGS sequence"/>
</dbReference>
<dbReference type="EMBL" id="NIGF01000005">
    <property type="protein sequence ID" value="PQV64325.1"/>
    <property type="molecule type" value="Genomic_DNA"/>
</dbReference>
<dbReference type="InParanoid" id="A0A2S8SU53"/>
<evidence type="ECO:0000313" key="2">
    <source>
        <dbReference type="EMBL" id="PQV64325.1"/>
    </source>
</evidence>
<sequence length="288" mass="30071">MIGFRSRLVLSAAALLCASAVVVRADEAPVAPSLATQPTISLVATSSASTADVATFLKAPVSFSVKDASFLSALDAVLLSSGKNCFIECREVKPMKMSFSIRSSTAGRVLDALARAGGCTLYVLPTKLLIAPASLLEQSERAEAKPFTVLVSAATLPAGKTLPKQANGVDMLALANKNISVSIQGLEPANAMSACRKAGPILGAYTHWSTPRDRLANNIQTSLTLSFDQIPFAEALSVVGELGGCQLYLLPDTFHLRSPDQPLTPEEKKLAVPAFITNFPSGPSAPSA</sequence>
<evidence type="ECO:0000313" key="3">
    <source>
        <dbReference type="Proteomes" id="UP000237684"/>
    </source>
</evidence>
<comment type="caution">
    <text evidence="2">The sequence shown here is derived from an EMBL/GenBank/DDBJ whole genome shotgun (WGS) entry which is preliminary data.</text>
</comment>
<feature type="signal peptide" evidence="1">
    <location>
        <begin position="1"/>
        <end position="25"/>
    </location>
</feature>
<evidence type="ECO:0008006" key="4">
    <source>
        <dbReference type="Google" id="ProtNLM"/>
    </source>
</evidence>
<evidence type="ECO:0000256" key="1">
    <source>
        <dbReference type="SAM" id="SignalP"/>
    </source>
</evidence>
<keyword evidence="1" id="KW-0732">Signal</keyword>
<feature type="chain" id="PRO_5015572993" description="Secretin/TonB short N-terminal domain-containing protein" evidence="1">
    <location>
        <begin position="26"/>
        <end position="288"/>
    </location>
</feature>
<protein>
    <recommendedName>
        <fullName evidence="4">Secretin/TonB short N-terminal domain-containing protein</fullName>
    </recommendedName>
</protein>
<reference evidence="2 3" key="1">
    <citation type="journal article" date="2018" name="Syst. Appl. Microbiol.">
        <title>Abditibacterium utsteinense sp. nov., the first cultivated member of candidate phylum FBP, isolated from ice-free Antarctic soil samples.</title>
        <authorList>
            <person name="Tahon G."/>
            <person name="Tytgat B."/>
            <person name="Lebbe L."/>
            <person name="Carlier A."/>
            <person name="Willems A."/>
        </authorList>
    </citation>
    <scope>NUCLEOTIDE SEQUENCE [LARGE SCALE GENOMIC DNA]</scope>
    <source>
        <strain evidence="2 3">LMG 29911</strain>
    </source>
</reference>
<accession>A0A2S8SU53</accession>
<dbReference type="RefSeq" id="WP_123580446.1">
    <property type="nucleotide sequence ID" value="NZ_NIGF01000005.1"/>
</dbReference>
<dbReference type="AlphaFoldDB" id="A0A2S8SU53"/>
<name>A0A2S8SU53_9BACT</name>
<keyword evidence="3" id="KW-1185">Reference proteome</keyword>
<proteinExistence type="predicted"/>
<gene>
    <name evidence="2" type="ORF">B1R32_1056</name>
</gene>